<dbReference type="GO" id="GO:0046464">
    <property type="term" value="P:acylglycerol catabolic process"/>
    <property type="evidence" value="ECO:0007669"/>
    <property type="project" value="TreeGrafter"/>
</dbReference>
<reference evidence="3" key="1">
    <citation type="journal article" date="2023" name="Commun. Biol.">
        <title>Genome analysis of Parmales, the sister group of diatoms, reveals the evolutionary specialization of diatoms from phago-mixotrophs to photoautotrophs.</title>
        <authorList>
            <person name="Ban H."/>
            <person name="Sato S."/>
            <person name="Yoshikawa S."/>
            <person name="Yamada K."/>
            <person name="Nakamura Y."/>
            <person name="Ichinomiya M."/>
            <person name="Sato N."/>
            <person name="Blanc-Mathieu R."/>
            <person name="Endo H."/>
            <person name="Kuwata A."/>
            <person name="Ogata H."/>
        </authorList>
    </citation>
    <scope>NUCLEOTIDE SEQUENCE [LARGE SCALE GENOMIC DNA]</scope>
    <source>
        <strain evidence="3">NIES 3701</strain>
    </source>
</reference>
<accession>A0A9W7C1M8</accession>
<dbReference type="InterPro" id="IPR050266">
    <property type="entry name" value="AB_hydrolase_sf"/>
</dbReference>
<protein>
    <recommendedName>
        <fullName evidence="1">AB hydrolase-1 domain-containing protein</fullName>
    </recommendedName>
</protein>
<dbReference type="OrthoDB" id="192456at2759"/>
<dbReference type="AlphaFoldDB" id="A0A9W7C1M8"/>
<dbReference type="Proteomes" id="UP001165085">
    <property type="component" value="Unassembled WGS sequence"/>
</dbReference>
<dbReference type="GO" id="GO:0047372">
    <property type="term" value="F:monoacylglycerol lipase activity"/>
    <property type="evidence" value="ECO:0007669"/>
    <property type="project" value="TreeGrafter"/>
</dbReference>
<dbReference type="SUPFAM" id="SSF53474">
    <property type="entry name" value="alpha/beta-Hydrolases"/>
    <property type="match status" value="1"/>
</dbReference>
<name>A0A9W7C1M8_9STRA</name>
<dbReference type="EMBL" id="BRXY01000568">
    <property type="protein sequence ID" value="GMI00327.1"/>
    <property type="molecule type" value="Genomic_DNA"/>
</dbReference>
<dbReference type="Pfam" id="PF00561">
    <property type="entry name" value="Abhydrolase_1"/>
    <property type="match status" value="1"/>
</dbReference>
<evidence type="ECO:0000313" key="2">
    <source>
        <dbReference type="EMBL" id="GMI00327.1"/>
    </source>
</evidence>
<dbReference type="InterPro" id="IPR000073">
    <property type="entry name" value="AB_hydrolase_1"/>
</dbReference>
<dbReference type="PANTHER" id="PTHR43798:SF33">
    <property type="entry name" value="HYDROLASE, PUTATIVE (AFU_ORTHOLOGUE AFUA_2G14860)-RELATED"/>
    <property type="match status" value="1"/>
</dbReference>
<comment type="caution">
    <text evidence="2">The sequence shown here is derived from an EMBL/GenBank/DDBJ whole genome shotgun (WGS) entry which is preliminary data.</text>
</comment>
<feature type="domain" description="AB hydrolase-1" evidence="1">
    <location>
        <begin position="73"/>
        <end position="326"/>
    </location>
</feature>
<evidence type="ECO:0000313" key="3">
    <source>
        <dbReference type="Proteomes" id="UP001165085"/>
    </source>
</evidence>
<gene>
    <name evidence="2" type="ORF">TrST_g3132</name>
</gene>
<organism evidence="2 3">
    <name type="scientific">Triparma strigata</name>
    <dbReference type="NCBI Taxonomy" id="1606541"/>
    <lineage>
        <taxon>Eukaryota</taxon>
        <taxon>Sar</taxon>
        <taxon>Stramenopiles</taxon>
        <taxon>Ochrophyta</taxon>
        <taxon>Bolidophyceae</taxon>
        <taxon>Parmales</taxon>
        <taxon>Triparmaceae</taxon>
        <taxon>Triparma</taxon>
    </lineage>
</organism>
<sequence length="341" mass="38889">MFLKLSIFVVFLAVLLSLYIHYAPLSSISRSHVNWYQRGSYYRLPSGHDMFYVDSHPNTRPGHSPVDINKDDVVLLIHGFPSSSYDYSTLFTALQKRCKCRVVAVDHLGFGFSSKPPSYNYTMPNLSSNLLSFLKSKGLENVHAISHDMGDTVLTEALSRLEEQGKTSGFKTVTFTNGGMVFSEIGLRLGQRILLSGYGEMFVEKVPDVFLRLFTLKQLYSIWSKGSDEGRMKLESNEMLDLLEYNDGNKIIHKLSYYLKERSREENERRWFATLSRLKVPIKLCWGDGDAVAPVKITTELVKRARLRDAKVEIMEGIGHFGMLEDAERWMDCVLGEELLV</sequence>
<keyword evidence="3" id="KW-1185">Reference proteome</keyword>
<dbReference type="PANTHER" id="PTHR43798">
    <property type="entry name" value="MONOACYLGLYCEROL LIPASE"/>
    <property type="match status" value="1"/>
</dbReference>
<evidence type="ECO:0000259" key="1">
    <source>
        <dbReference type="Pfam" id="PF00561"/>
    </source>
</evidence>
<proteinExistence type="predicted"/>
<dbReference type="Gene3D" id="3.40.50.1820">
    <property type="entry name" value="alpha/beta hydrolase"/>
    <property type="match status" value="1"/>
</dbReference>
<dbReference type="GO" id="GO:0016020">
    <property type="term" value="C:membrane"/>
    <property type="evidence" value="ECO:0007669"/>
    <property type="project" value="TreeGrafter"/>
</dbReference>
<dbReference type="InterPro" id="IPR029058">
    <property type="entry name" value="AB_hydrolase_fold"/>
</dbReference>